<dbReference type="AlphaFoldDB" id="A0A4R1P1P9"/>
<feature type="transmembrane region" description="Helical" evidence="1">
    <location>
        <begin position="40"/>
        <end position="64"/>
    </location>
</feature>
<proteinExistence type="predicted"/>
<organism evidence="2 3">
    <name type="scientific">Azotobacter chroococcum</name>
    <dbReference type="NCBI Taxonomy" id="353"/>
    <lineage>
        <taxon>Bacteria</taxon>
        <taxon>Pseudomonadati</taxon>
        <taxon>Pseudomonadota</taxon>
        <taxon>Gammaproteobacteria</taxon>
        <taxon>Pseudomonadales</taxon>
        <taxon>Pseudomonadaceae</taxon>
        <taxon>Azotobacter</taxon>
    </lineage>
</organism>
<sequence>MNGELELTTQKILKAKVLFTLGLMLSVVVGITLSDDQRPLFLFVLCVLASVLALYAPQYLRVVLLGMKARRRLARLQATRAPQSGCLQAVWCSSDIDYERYLAPTFLRQRKEETAAQDVQQQADQGVVLGEFIARDESFEQPAACATEAVETREKALEKVFDAPQESVTGIYCGSGFAPYRFHKKNPKSFFLRIGKHLVWGIELHAALRQSGVQQGQEITLTFHGKTPVKVLRPKRVNGVVEQDWADALRNAWSIEAVQ</sequence>
<evidence type="ECO:0000256" key="1">
    <source>
        <dbReference type="SAM" id="Phobius"/>
    </source>
</evidence>
<accession>A0A4R1P1P9</accession>
<evidence type="ECO:0000313" key="3">
    <source>
        <dbReference type="Proteomes" id="UP000295169"/>
    </source>
</evidence>
<comment type="caution">
    <text evidence="2">The sequence shown here is derived from an EMBL/GenBank/DDBJ whole genome shotgun (WGS) entry which is preliminary data.</text>
</comment>
<evidence type="ECO:0000313" key="2">
    <source>
        <dbReference type="EMBL" id="TCL18517.1"/>
    </source>
</evidence>
<dbReference type="RefSeq" id="WP_131300539.1">
    <property type="nucleotide sequence ID" value="NZ_JBHLST010000099.1"/>
</dbReference>
<name>A0A4R1P1P9_9GAMM</name>
<keyword evidence="1" id="KW-1133">Transmembrane helix</keyword>
<dbReference type="Proteomes" id="UP000295169">
    <property type="component" value="Unassembled WGS sequence"/>
</dbReference>
<feature type="transmembrane region" description="Helical" evidence="1">
    <location>
        <begin position="12"/>
        <end position="34"/>
    </location>
</feature>
<reference evidence="2 3" key="1">
    <citation type="submission" date="2019-03" db="EMBL/GenBank/DDBJ databases">
        <title>Genomic Encyclopedia of Type Strains, Phase IV (KMG-IV): sequencing the most valuable type-strain genomes for metagenomic binning, comparative biology and taxonomic classification.</title>
        <authorList>
            <person name="Goeker M."/>
        </authorList>
    </citation>
    <scope>NUCLEOTIDE SEQUENCE [LARGE SCALE GENOMIC DNA]</scope>
    <source>
        <strain evidence="2 3">DSM 2286</strain>
    </source>
</reference>
<dbReference type="EMBL" id="SMMU01000047">
    <property type="protein sequence ID" value="TCL18517.1"/>
    <property type="molecule type" value="Genomic_DNA"/>
</dbReference>
<keyword evidence="1" id="KW-0472">Membrane</keyword>
<keyword evidence="1" id="KW-0812">Transmembrane</keyword>
<protein>
    <submittedName>
        <fullName evidence="2">Uncharacterized protein</fullName>
    </submittedName>
</protein>
<gene>
    <name evidence="2" type="ORF">EV691_14716</name>
</gene>